<dbReference type="InterPro" id="IPR035472">
    <property type="entry name" value="RpiR-like_SIS"/>
</dbReference>
<evidence type="ECO:0000259" key="4">
    <source>
        <dbReference type="PROSITE" id="PS51071"/>
    </source>
</evidence>
<keyword evidence="3" id="KW-0804">Transcription</keyword>
<evidence type="ECO:0000256" key="3">
    <source>
        <dbReference type="ARBA" id="ARBA00023163"/>
    </source>
</evidence>
<dbReference type="InterPro" id="IPR001347">
    <property type="entry name" value="SIS_dom"/>
</dbReference>
<feature type="domain" description="SIS" evidence="5">
    <location>
        <begin position="107"/>
        <end position="251"/>
    </location>
</feature>
<reference evidence="6" key="1">
    <citation type="submission" date="2020-12" db="EMBL/GenBank/DDBJ databases">
        <title>Vagococcus allomyrinae sp. nov. and Enterococcus lavae sp. nov., isolated from the larvae of Allomyrina dichotoma.</title>
        <authorList>
            <person name="Lee S.D."/>
        </authorList>
    </citation>
    <scope>NUCLEOTIDE SEQUENCE</scope>
    <source>
        <strain evidence="6">BWB3-3</strain>
    </source>
</reference>
<dbReference type="PANTHER" id="PTHR30514">
    <property type="entry name" value="GLUCOKINASE"/>
    <property type="match status" value="1"/>
</dbReference>
<dbReference type="SUPFAM" id="SSF46689">
    <property type="entry name" value="Homeodomain-like"/>
    <property type="match status" value="1"/>
</dbReference>
<name>A0A940SVK4_9ENTE</name>
<keyword evidence="1" id="KW-0805">Transcription regulation</keyword>
<evidence type="ECO:0000256" key="2">
    <source>
        <dbReference type="ARBA" id="ARBA00023125"/>
    </source>
</evidence>
<dbReference type="EMBL" id="JAEEGA010000008">
    <property type="protein sequence ID" value="MBP1041954.1"/>
    <property type="molecule type" value="Genomic_DNA"/>
</dbReference>
<dbReference type="RefSeq" id="WP_209528678.1">
    <property type="nucleotide sequence ID" value="NZ_JAEEGA010000008.1"/>
</dbReference>
<keyword evidence="7" id="KW-1185">Reference proteome</keyword>
<dbReference type="PROSITE" id="PS51071">
    <property type="entry name" value="HTH_RPIR"/>
    <property type="match status" value="1"/>
</dbReference>
<dbReference type="InterPro" id="IPR000281">
    <property type="entry name" value="HTH_RpiR"/>
</dbReference>
<dbReference type="Proteomes" id="UP000674938">
    <property type="component" value="Unassembled WGS sequence"/>
</dbReference>
<dbReference type="GO" id="GO:0097367">
    <property type="term" value="F:carbohydrate derivative binding"/>
    <property type="evidence" value="ECO:0007669"/>
    <property type="project" value="InterPro"/>
</dbReference>
<dbReference type="Gene3D" id="3.40.50.10490">
    <property type="entry name" value="Glucose-6-phosphate isomerase like protein, domain 1"/>
    <property type="match status" value="1"/>
</dbReference>
<comment type="caution">
    <text evidence="6">The sequence shown here is derived from an EMBL/GenBank/DDBJ whole genome shotgun (WGS) entry which is preliminary data.</text>
</comment>
<dbReference type="Gene3D" id="1.10.10.10">
    <property type="entry name" value="Winged helix-like DNA-binding domain superfamily/Winged helix DNA-binding domain"/>
    <property type="match status" value="1"/>
</dbReference>
<dbReference type="GO" id="GO:0003677">
    <property type="term" value="F:DNA binding"/>
    <property type="evidence" value="ECO:0007669"/>
    <property type="project" value="UniProtKB-KW"/>
</dbReference>
<organism evidence="6 7">
    <name type="scientific">Vagococcus allomyrinae</name>
    <dbReference type="NCBI Taxonomy" id="2794353"/>
    <lineage>
        <taxon>Bacteria</taxon>
        <taxon>Bacillati</taxon>
        <taxon>Bacillota</taxon>
        <taxon>Bacilli</taxon>
        <taxon>Lactobacillales</taxon>
        <taxon>Enterococcaceae</taxon>
        <taxon>Vagococcus</taxon>
    </lineage>
</organism>
<dbReference type="AlphaFoldDB" id="A0A940SVK4"/>
<dbReference type="CDD" id="cd05013">
    <property type="entry name" value="SIS_RpiR"/>
    <property type="match status" value="1"/>
</dbReference>
<evidence type="ECO:0000256" key="1">
    <source>
        <dbReference type="ARBA" id="ARBA00023015"/>
    </source>
</evidence>
<accession>A0A940SVK4</accession>
<feature type="domain" description="HTH rpiR-type" evidence="4">
    <location>
        <begin position="2"/>
        <end position="78"/>
    </location>
</feature>
<dbReference type="SUPFAM" id="SSF53697">
    <property type="entry name" value="SIS domain"/>
    <property type="match status" value="1"/>
</dbReference>
<evidence type="ECO:0000313" key="6">
    <source>
        <dbReference type="EMBL" id="MBP1041954.1"/>
    </source>
</evidence>
<evidence type="ECO:0000313" key="7">
    <source>
        <dbReference type="Proteomes" id="UP000674938"/>
    </source>
</evidence>
<evidence type="ECO:0000259" key="5">
    <source>
        <dbReference type="PROSITE" id="PS51464"/>
    </source>
</evidence>
<dbReference type="InterPro" id="IPR009057">
    <property type="entry name" value="Homeodomain-like_sf"/>
</dbReference>
<dbReference type="GO" id="GO:0003700">
    <property type="term" value="F:DNA-binding transcription factor activity"/>
    <property type="evidence" value="ECO:0007669"/>
    <property type="project" value="InterPro"/>
</dbReference>
<proteinExistence type="predicted"/>
<dbReference type="Pfam" id="PF01380">
    <property type="entry name" value="SIS"/>
    <property type="match status" value="1"/>
</dbReference>
<keyword evidence="2" id="KW-0238">DNA-binding</keyword>
<dbReference type="InterPro" id="IPR047640">
    <property type="entry name" value="RpiR-like"/>
</dbReference>
<protein>
    <submittedName>
        <fullName evidence="6">MurR/RpiR family transcriptional regulator</fullName>
    </submittedName>
</protein>
<dbReference type="PROSITE" id="PS51464">
    <property type="entry name" value="SIS"/>
    <property type="match status" value="1"/>
</dbReference>
<dbReference type="GO" id="GO:1901135">
    <property type="term" value="P:carbohydrate derivative metabolic process"/>
    <property type="evidence" value="ECO:0007669"/>
    <property type="project" value="InterPro"/>
</dbReference>
<sequence>MGNTIVQKLAENKKLSSLEEDVLAYIVRHHDAILTMGIREVAANTLTSTSTIMRLAKKLGFNGFVDMNYKLMPLIQDKNQIQEGTYADIFSYDSLFELNSKAVFEAVAQALIDVDKRFVFVYANGFSGIIAEYLHKKLLVLGKRVMFSTGNDSVGVFENNLDDIGVFITISKSGETLKVIEKVRTATENDIPVIAFTNEIENTLRAFGKLTIKIKDLNKYDDYNSGANSFFSHVLLAMEVVVWEYNQLISQQLKEETSY</sequence>
<dbReference type="PANTHER" id="PTHR30514:SF21">
    <property type="entry name" value="RPIR-FAMILY TRANSCRIPTIONAL REGULATOR"/>
    <property type="match status" value="1"/>
</dbReference>
<dbReference type="InterPro" id="IPR046348">
    <property type="entry name" value="SIS_dom_sf"/>
</dbReference>
<dbReference type="Pfam" id="PF01418">
    <property type="entry name" value="HTH_6"/>
    <property type="match status" value="1"/>
</dbReference>
<gene>
    <name evidence="6" type="ORF">I6N95_13115</name>
</gene>
<dbReference type="InterPro" id="IPR036388">
    <property type="entry name" value="WH-like_DNA-bd_sf"/>
</dbReference>